<reference evidence="1" key="2">
    <citation type="journal article" date="2015" name="Data Brief">
        <title>Shoot transcriptome of the giant reed, Arundo donax.</title>
        <authorList>
            <person name="Barrero R.A."/>
            <person name="Guerrero F.D."/>
            <person name="Moolhuijzen P."/>
            <person name="Goolsby J.A."/>
            <person name="Tidwell J."/>
            <person name="Bellgard S.E."/>
            <person name="Bellgard M.I."/>
        </authorList>
    </citation>
    <scope>NUCLEOTIDE SEQUENCE</scope>
    <source>
        <tissue evidence="1">Shoot tissue taken approximately 20 cm above the soil surface</tissue>
    </source>
</reference>
<accession>A0A0A9AYX7</accession>
<protein>
    <submittedName>
        <fullName evidence="1">Uncharacterized protein</fullName>
    </submittedName>
</protein>
<organism evidence="1">
    <name type="scientific">Arundo donax</name>
    <name type="common">Giant reed</name>
    <name type="synonym">Donax arundinaceus</name>
    <dbReference type="NCBI Taxonomy" id="35708"/>
    <lineage>
        <taxon>Eukaryota</taxon>
        <taxon>Viridiplantae</taxon>
        <taxon>Streptophyta</taxon>
        <taxon>Embryophyta</taxon>
        <taxon>Tracheophyta</taxon>
        <taxon>Spermatophyta</taxon>
        <taxon>Magnoliopsida</taxon>
        <taxon>Liliopsida</taxon>
        <taxon>Poales</taxon>
        <taxon>Poaceae</taxon>
        <taxon>PACMAD clade</taxon>
        <taxon>Arundinoideae</taxon>
        <taxon>Arundineae</taxon>
        <taxon>Arundo</taxon>
    </lineage>
</organism>
<reference evidence="1" key="1">
    <citation type="submission" date="2014-09" db="EMBL/GenBank/DDBJ databases">
        <authorList>
            <person name="Magalhaes I.L.F."/>
            <person name="Oliveira U."/>
            <person name="Santos F.R."/>
            <person name="Vidigal T.H.D.A."/>
            <person name="Brescovit A.D."/>
            <person name="Santos A.J."/>
        </authorList>
    </citation>
    <scope>NUCLEOTIDE SEQUENCE</scope>
    <source>
        <tissue evidence="1">Shoot tissue taken approximately 20 cm above the soil surface</tissue>
    </source>
</reference>
<dbReference type="AlphaFoldDB" id="A0A0A9AYX7"/>
<proteinExistence type="predicted"/>
<name>A0A0A9AYX7_ARUDO</name>
<sequence>MSRNYISESMIITLYHSHAQKYVNIFWHSMYCHKKQMLHHVE</sequence>
<dbReference type="EMBL" id="GBRH01241559">
    <property type="protein sequence ID" value="JAD56336.1"/>
    <property type="molecule type" value="Transcribed_RNA"/>
</dbReference>
<evidence type="ECO:0000313" key="1">
    <source>
        <dbReference type="EMBL" id="JAD56336.1"/>
    </source>
</evidence>